<comment type="catalytic activity">
    <reaction evidence="1 9">
        <text>a myo-inositol phosphate + H2O = myo-inositol + phosphate</text>
        <dbReference type="Rhea" id="RHEA:24056"/>
        <dbReference type="ChEBI" id="CHEBI:15377"/>
        <dbReference type="ChEBI" id="CHEBI:17268"/>
        <dbReference type="ChEBI" id="CHEBI:43474"/>
        <dbReference type="ChEBI" id="CHEBI:84139"/>
        <dbReference type="EC" id="3.1.3.25"/>
    </reaction>
</comment>
<dbReference type="Proteomes" id="UP000001593">
    <property type="component" value="Unassembled WGS sequence"/>
</dbReference>
<evidence type="ECO:0000313" key="11">
    <source>
        <dbReference type="Proteomes" id="UP000001593"/>
    </source>
</evidence>
<keyword evidence="11" id="KW-1185">Reference proteome</keyword>
<evidence type="ECO:0000313" key="10">
    <source>
        <dbReference type="EMBL" id="EDO41578.1"/>
    </source>
</evidence>
<feature type="binding site" evidence="8">
    <location>
        <position position="227"/>
    </location>
    <ligand>
        <name>Mg(2+)</name>
        <dbReference type="ChEBI" id="CHEBI:18420"/>
        <label>1</label>
        <note>catalytic</note>
    </ligand>
</feature>
<dbReference type="EMBL" id="DS469575">
    <property type="protein sequence ID" value="EDO41578.1"/>
    <property type="molecule type" value="Genomic_DNA"/>
</dbReference>
<dbReference type="PhylomeDB" id="A7S400"/>
<dbReference type="PANTHER" id="PTHR20854">
    <property type="entry name" value="INOSITOL MONOPHOSPHATASE"/>
    <property type="match status" value="1"/>
</dbReference>
<dbReference type="PANTHER" id="PTHR20854:SF4">
    <property type="entry name" value="INOSITOL-1-MONOPHOSPHATASE-RELATED"/>
    <property type="match status" value="1"/>
</dbReference>
<evidence type="ECO:0000256" key="4">
    <source>
        <dbReference type="ARBA" id="ARBA00009759"/>
    </source>
</evidence>
<dbReference type="HOGENOM" id="CLU_044118_1_0_1"/>
<dbReference type="GO" id="GO:0007165">
    <property type="term" value="P:signal transduction"/>
    <property type="evidence" value="ECO:0000318"/>
    <property type="project" value="GO_Central"/>
</dbReference>
<evidence type="ECO:0000256" key="2">
    <source>
        <dbReference type="ARBA" id="ARBA00001946"/>
    </source>
</evidence>
<dbReference type="InterPro" id="IPR020583">
    <property type="entry name" value="Inositol_monoP_metal-BS"/>
</dbReference>
<evidence type="ECO:0000256" key="7">
    <source>
        <dbReference type="ARBA" id="ARBA00022842"/>
    </source>
</evidence>
<dbReference type="PRINTS" id="PR00377">
    <property type="entry name" value="IMPHPHTASES"/>
</dbReference>
<dbReference type="InterPro" id="IPR020552">
    <property type="entry name" value="Inositol_monoPase_Li-sen"/>
</dbReference>
<gene>
    <name evidence="10" type="ORF">NEMVEDRAFT_v1g166138</name>
</gene>
<accession>A7S400</accession>
<sequence length="281" mass="30668">MEADKGIVDLQEFLNTGVDIAKTAGKMTSEAFHKDKSVLTKGCSTDLVTETDQNVEKFVISSLKEKFPSHRFIGEESVVAGQHCDLTDTPTWIIDPIDGTTNFVHRYPFVCISIALAINKEIVVGIIYNSVLDELYTAVKGKGSYCNNKKLTVSTIKELNQALVITEIGSDRSTGRVTKVLENLRRIISQPNLAHSVRCQGSAALNMCSVAKGLAEVYYEFGVHCWDFAAGILIITEAGGFVCDPSGGPVDLMSRRVVACCSQEVAHAICKLIDIVDYPRD</sequence>
<feature type="binding site" evidence="8">
    <location>
        <position position="95"/>
    </location>
    <ligand>
        <name>Mg(2+)</name>
        <dbReference type="ChEBI" id="CHEBI:18420"/>
        <label>1</label>
        <note>catalytic</note>
    </ligand>
</feature>
<dbReference type="SUPFAM" id="SSF56655">
    <property type="entry name" value="Carbohydrate phosphatase"/>
    <property type="match status" value="1"/>
</dbReference>
<dbReference type="GO" id="GO:0046872">
    <property type="term" value="F:metal ion binding"/>
    <property type="evidence" value="ECO:0007669"/>
    <property type="project" value="UniProtKB-KW"/>
</dbReference>
<dbReference type="GO" id="GO:0046854">
    <property type="term" value="P:phosphatidylinositol phosphate biosynthetic process"/>
    <property type="evidence" value="ECO:0007669"/>
    <property type="project" value="InterPro"/>
</dbReference>
<evidence type="ECO:0000256" key="8">
    <source>
        <dbReference type="PIRSR" id="PIRSR600760-2"/>
    </source>
</evidence>
<evidence type="ECO:0000256" key="1">
    <source>
        <dbReference type="ARBA" id="ARBA00001033"/>
    </source>
</evidence>
<evidence type="ECO:0000256" key="6">
    <source>
        <dbReference type="ARBA" id="ARBA00022801"/>
    </source>
</evidence>
<feature type="binding site" evidence="8">
    <location>
        <position position="97"/>
    </location>
    <ligand>
        <name>Mg(2+)</name>
        <dbReference type="ChEBI" id="CHEBI:18420"/>
        <label>1</label>
        <note>catalytic</note>
    </ligand>
</feature>
<dbReference type="STRING" id="45351.A7S400"/>
<comment type="similarity">
    <text evidence="4 9">Belongs to the inositol monophosphatase superfamily.</text>
</comment>
<keyword evidence="5 8" id="KW-0479">Metal-binding</keyword>
<comment type="cofactor">
    <cofactor evidence="2 8 9">
        <name>Mg(2+)</name>
        <dbReference type="ChEBI" id="CHEBI:18420"/>
    </cofactor>
</comment>
<dbReference type="Gene3D" id="3.40.190.80">
    <property type="match status" value="1"/>
</dbReference>
<dbReference type="PROSITE" id="PS00629">
    <property type="entry name" value="IMP_1"/>
    <property type="match status" value="1"/>
</dbReference>
<feature type="binding site" evidence="8">
    <location>
        <position position="75"/>
    </location>
    <ligand>
        <name>Mg(2+)</name>
        <dbReference type="ChEBI" id="CHEBI:18420"/>
        <label>1</label>
        <note>catalytic</note>
    </ligand>
</feature>
<comment type="pathway">
    <text evidence="3 9">Polyol metabolism; myo-inositol biosynthesis; myo-inositol from D-glucose 6-phosphate: step 2/2.</text>
</comment>
<protein>
    <recommendedName>
        <fullName evidence="9">Inositol-1-monophosphatase</fullName>
        <ecNumber evidence="9">3.1.3.25</ecNumber>
    </recommendedName>
</protein>
<feature type="binding site" evidence="8">
    <location>
        <position position="98"/>
    </location>
    <ligand>
        <name>Mg(2+)</name>
        <dbReference type="ChEBI" id="CHEBI:18420"/>
        <label>1</label>
        <note>catalytic</note>
    </ligand>
</feature>
<dbReference type="InterPro" id="IPR033942">
    <property type="entry name" value="IMPase"/>
</dbReference>
<dbReference type="EC" id="3.1.3.25" evidence="9"/>
<evidence type="ECO:0000256" key="3">
    <source>
        <dbReference type="ARBA" id="ARBA00005152"/>
    </source>
</evidence>
<keyword evidence="7 8" id="KW-0460">Magnesium</keyword>
<dbReference type="UniPathway" id="UPA00823">
    <property type="reaction ID" value="UER00788"/>
</dbReference>
<dbReference type="eggNOG" id="KOG2951">
    <property type="taxonomic scope" value="Eukaryota"/>
</dbReference>
<dbReference type="InParanoid" id="A7S400"/>
<evidence type="ECO:0000256" key="5">
    <source>
        <dbReference type="ARBA" id="ARBA00022723"/>
    </source>
</evidence>
<proteinExistence type="inferred from homology"/>
<dbReference type="InterPro" id="IPR000760">
    <property type="entry name" value="Inositol_monophosphatase-like"/>
</dbReference>
<evidence type="ECO:0000256" key="9">
    <source>
        <dbReference type="RuleBase" id="RU364068"/>
    </source>
</evidence>
<dbReference type="CDD" id="cd01639">
    <property type="entry name" value="IMPase"/>
    <property type="match status" value="1"/>
</dbReference>
<dbReference type="GO" id="GO:0006021">
    <property type="term" value="P:inositol biosynthetic process"/>
    <property type="evidence" value="ECO:0007669"/>
    <property type="project" value="UniProtKB-UniPathway"/>
</dbReference>
<dbReference type="Gene3D" id="3.30.540.10">
    <property type="entry name" value="Fructose-1,6-Bisphosphatase, subunit A, domain 1"/>
    <property type="match status" value="1"/>
</dbReference>
<dbReference type="InterPro" id="IPR020550">
    <property type="entry name" value="Inositol_monophosphatase_CS"/>
</dbReference>
<dbReference type="FunFam" id="3.40.190.80:FF:000002">
    <property type="entry name" value="Inositol-1-monophosphatase"/>
    <property type="match status" value="1"/>
</dbReference>
<dbReference type="FunFam" id="3.30.540.10:FF:000004">
    <property type="entry name" value="Inositol-1-monophosphatase"/>
    <property type="match status" value="1"/>
</dbReference>
<dbReference type="OMA" id="ERGLHPW"/>
<dbReference type="PRINTS" id="PR00378">
    <property type="entry name" value="LIIMPHPHTASE"/>
</dbReference>
<dbReference type="AlphaFoldDB" id="A7S400"/>
<dbReference type="GO" id="GO:0008934">
    <property type="term" value="F:inositol monophosphate 1-phosphatase activity"/>
    <property type="evidence" value="ECO:0000318"/>
    <property type="project" value="GO_Central"/>
</dbReference>
<dbReference type="PROSITE" id="PS00630">
    <property type="entry name" value="IMP_2"/>
    <property type="match status" value="1"/>
</dbReference>
<dbReference type="GO" id="GO:0006020">
    <property type="term" value="P:inositol metabolic process"/>
    <property type="evidence" value="ECO:0000318"/>
    <property type="project" value="GO_Central"/>
</dbReference>
<name>A7S400_NEMVE</name>
<keyword evidence="6 9" id="KW-0378">Hydrolase</keyword>
<organism evidence="10 11">
    <name type="scientific">Nematostella vectensis</name>
    <name type="common">Starlet sea anemone</name>
    <dbReference type="NCBI Taxonomy" id="45351"/>
    <lineage>
        <taxon>Eukaryota</taxon>
        <taxon>Metazoa</taxon>
        <taxon>Cnidaria</taxon>
        <taxon>Anthozoa</taxon>
        <taxon>Hexacorallia</taxon>
        <taxon>Actiniaria</taxon>
        <taxon>Edwardsiidae</taxon>
        <taxon>Nematostella</taxon>
    </lineage>
</organism>
<dbReference type="Pfam" id="PF00459">
    <property type="entry name" value="Inositol_P"/>
    <property type="match status" value="1"/>
</dbReference>
<reference evidence="10 11" key="1">
    <citation type="journal article" date="2007" name="Science">
        <title>Sea anemone genome reveals ancestral eumetazoan gene repertoire and genomic organization.</title>
        <authorList>
            <person name="Putnam N.H."/>
            <person name="Srivastava M."/>
            <person name="Hellsten U."/>
            <person name="Dirks B."/>
            <person name="Chapman J."/>
            <person name="Salamov A."/>
            <person name="Terry A."/>
            <person name="Shapiro H."/>
            <person name="Lindquist E."/>
            <person name="Kapitonov V.V."/>
            <person name="Jurka J."/>
            <person name="Genikhovich G."/>
            <person name="Grigoriev I.V."/>
            <person name="Lucas S.M."/>
            <person name="Steele R.E."/>
            <person name="Finnerty J.R."/>
            <person name="Technau U."/>
            <person name="Martindale M.Q."/>
            <person name="Rokhsar D.S."/>
        </authorList>
    </citation>
    <scope>NUCLEOTIDE SEQUENCE [LARGE SCALE GENOMIC DNA]</scope>
    <source>
        <strain evidence="11">CH2 X CH6</strain>
    </source>
</reference>